<keyword evidence="4" id="KW-1185">Reference proteome</keyword>
<proteinExistence type="predicted"/>
<dbReference type="KEGG" id="fgg:FSB75_13245"/>
<organism evidence="3 4">
    <name type="scientific">Flavisolibacter ginsenosidimutans</name>
    <dbReference type="NCBI Taxonomy" id="661481"/>
    <lineage>
        <taxon>Bacteria</taxon>
        <taxon>Pseudomonadati</taxon>
        <taxon>Bacteroidota</taxon>
        <taxon>Chitinophagia</taxon>
        <taxon>Chitinophagales</taxon>
        <taxon>Chitinophagaceae</taxon>
        <taxon>Flavisolibacter</taxon>
    </lineage>
</organism>
<dbReference type="Proteomes" id="UP000321204">
    <property type="component" value="Chromosome"/>
</dbReference>
<name>A0A5B8UK90_9BACT</name>
<dbReference type="EMBL" id="CP042433">
    <property type="protein sequence ID" value="QEC56822.1"/>
    <property type="molecule type" value="Genomic_DNA"/>
</dbReference>
<dbReference type="Gene3D" id="2.40.50.230">
    <property type="entry name" value="Gp5 N-terminal domain"/>
    <property type="match status" value="1"/>
</dbReference>
<evidence type="ECO:0000259" key="2">
    <source>
        <dbReference type="Pfam" id="PF04717"/>
    </source>
</evidence>
<evidence type="ECO:0000313" key="3">
    <source>
        <dbReference type="EMBL" id="QEC56822.1"/>
    </source>
</evidence>
<dbReference type="Pfam" id="PF04717">
    <property type="entry name" value="Phage_base_V"/>
    <property type="match status" value="1"/>
</dbReference>
<dbReference type="SUPFAM" id="SSF69349">
    <property type="entry name" value="Phage fibre proteins"/>
    <property type="match status" value="1"/>
</dbReference>
<dbReference type="OrthoDB" id="727155at2"/>
<dbReference type="SUPFAM" id="SSF69255">
    <property type="entry name" value="gp5 N-terminal domain-like"/>
    <property type="match status" value="1"/>
</dbReference>
<protein>
    <recommendedName>
        <fullName evidence="2">Gp5/Type VI secretion system Vgr protein OB-fold domain-containing protein</fullName>
    </recommendedName>
</protein>
<reference evidence="3 4" key="1">
    <citation type="journal article" date="2015" name="Int. J. Syst. Evol. Microbiol.">
        <title>Flavisolibacter ginsenosidimutans sp. nov., with ginsenoside-converting activity isolated from soil used for cultivating ginseng.</title>
        <authorList>
            <person name="Zhao Y."/>
            <person name="Liu Q."/>
            <person name="Kang M.S."/>
            <person name="Jin F."/>
            <person name="Yu H."/>
            <person name="Im W.T."/>
        </authorList>
    </citation>
    <scope>NUCLEOTIDE SEQUENCE [LARGE SCALE GENOMIC DNA]</scope>
    <source>
        <strain evidence="3 4">Gsoil 636</strain>
    </source>
</reference>
<accession>A0A5B8UK90</accession>
<dbReference type="RefSeq" id="WP_146788325.1">
    <property type="nucleotide sequence ID" value="NZ_BAABIO010000003.1"/>
</dbReference>
<sequence>MEQQVIADIEIEDEKIDYYSSIVIRQQFNAHHEFAIRIRYDVLERIGAFTLKTAQKKIGKLAIIKLIKAGNLEPAYEFRGLICEISMEQSDNFTSHLVLKGYSPTILLENGPHLLSFYKKGLQQIVQQITQPLSQSCRVNVKPQYKSSLKYICQYRESTFHFLNRLSSEYGEWCYYNGIDLFFGKPSSSPNIEIMYGADVHQLQLKLRILPLAFSSYAYVSKDDKFISAKAPSGVDGLDEYAHHALQESNKVFSEPVSFPVRQRVESKGDLDGFVKKQKTAMAADLEVLSGSSDNPSICIGAVADVKASTRENNALSQEAYGKFLITNIEHYLTENKRYYNNFEGIPAGVENIPVKNVIMPIAEPQIATVTDNADPDNTGRIRVQMLWQKESNGMTNWLRVMTSDAGSSDQVSKNRGFMFIPEIGDQVLVCFRYNDPDRPFVLGSIYHGKTGAGGGTDNNKKTLSTRSGHVIEMNDEKGKEKITITDKNKNTFIIDTVKETITINANSTINMNAPSINLNATSISMLAKGAITMNAGGAIEGAAGGVLTFGSGLSSSFMSTLDTVILAGKMLSASGGKNVKLSSGAGASMNLEAKGDAKLNSSKKLDISSKESVITGSSKVALKGDKASMEGSSKAIVKGSQVDIS</sequence>
<feature type="domain" description="Gp5/Type VI secretion system Vgr protein OB-fold" evidence="2">
    <location>
        <begin position="367"/>
        <end position="447"/>
    </location>
</feature>
<gene>
    <name evidence="3" type="ORF">FSB75_13245</name>
</gene>
<dbReference type="SUPFAM" id="SSF69279">
    <property type="entry name" value="Phage tail proteins"/>
    <property type="match status" value="1"/>
</dbReference>
<dbReference type="Gene3D" id="3.55.50.10">
    <property type="entry name" value="Baseplate protein-like domains"/>
    <property type="match status" value="1"/>
</dbReference>
<evidence type="ECO:0000313" key="4">
    <source>
        <dbReference type="Proteomes" id="UP000321204"/>
    </source>
</evidence>
<dbReference type="InterPro" id="IPR037026">
    <property type="entry name" value="Vgr_OB-fold_dom_sf"/>
</dbReference>
<feature type="region of interest" description="Disordered" evidence="1">
    <location>
        <begin position="626"/>
        <end position="646"/>
    </location>
</feature>
<evidence type="ECO:0000256" key="1">
    <source>
        <dbReference type="SAM" id="MobiDB-lite"/>
    </source>
</evidence>
<dbReference type="InterPro" id="IPR006531">
    <property type="entry name" value="Gp5/Vgr_OB"/>
</dbReference>
<dbReference type="Pfam" id="PF05954">
    <property type="entry name" value="Phage_GPD"/>
    <property type="match status" value="1"/>
</dbReference>
<dbReference type="AlphaFoldDB" id="A0A5B8UK90"/>